<dbReference type="AlphaFoldDB" id="A0A1E5D3K1"/>
<dbReference type="Proteomes" id="UP000094165">
    <property type="component" value="Unassembled WGS sequence"/>
</dbReference>
<dbReference type="Gene3D" id="4.10.220.110">
    <property type="match status" value="1"/>
</dbReference>
<dbReference type="Gene3D" id="2.40.50.230">
    <property type="entry name" value="Gp5 N-terminal domain"/>
    <property type="match status" value="1"/>
</dbReference>
<dbReference type="Gene3D" id="2.30.110.50">
    <property type="match status" value="1"/>
</dbReference>
<evidence type="ECO:0000259" key="4">
    <source>
        <dbReference type="Pfam" id="PF22178"/>
    </source>
</evidence>
<accession>A0A1E5D3K1</accession>
<dbReference type="Gene3D" id="3.55.50.10">
    <property type="entry name" value="Baseplate protein-like domains"/>
    <property type="match status" value="1"/>
</dbReference>
<feature type="region of interest" description="Disordered" evidence="2">
    <location>
        <begin position="451"/>
        <end position="481"/>
    </location>
</feature>
<dbReference type="NCBIfam" id="TIGR03361">
    <property type="entry name" value="VI_Rhs_Vgr"/>
    <property type="match status" value="1"/>
</dbReference>
<comment type="caution">
    <text evidence="5">The sequence shown here is derived from an EMBL/GenBank/DDBJ whole genome shotgun (WGS) entry which is preliminary data.</text>
</comment>
<dbReference type="InterPro" id="IPR017847">
    <property type="entry name" value="T6SS_RhsGE_Vgr_subset"/>
</dbReference>
<reference evidence="5 6" key="1">
    <citation type="journal article" date="2012" name="Science">
        <title>Ecological populations of bacteria act as socially cohesive units of antibiotic production and resistance.</title>
        <authorList>
            <person name="Cordero O.X."/>
            <person name="Wildschutte H."/>
            <person name="Kirkup B."/>
            <person name="Proehl S."/>
            <person name="Ngo L."/>
            <person name="Hussain F."/>
            <person name="Le Roux F."/>
            <person name="Mincer T."/>
            <person name="Polz M.F."/>
        </authorList>
    </citation>
    <scope>NUCLEOTIDE SEQUENCE [LARGE SCALE GENOMIC DNA]</scope>
    <source>
        <strain evidence="5 6">FF-238</strain>
    </source>
</reference>
<evidence type="ECO:0000313" key="6">
    <source>
        <dbReference type="Proteomes" id="UP000094165"/>
    </source>
</evidence>
<evidence type="ECO:0000256" key="1">
    <source>
        <dbReference type="ARBA" id="ARBA00005558"/>
    </source>
</evidence>
<keyword evidence="6" id="KW-1185">Reference proteome</keyword>
<gene>
    <name evidence="5" type="ORF">A130_13670</name>
</gene>
<organism evidence="5 6">
    <name type="scientific">Vibrio genomosp. F6 str. FF-238</name>
    <dbReference type="NCBI Taxonomy" id="1191298"/>
    <lineage>
        <taxon>Bacteria</taxon>
        <taxon>Pseudomonadati</taxon>
        <taxon>Pseudomonadota</taxon>
        <taxon>Gammaproteobacteria</taxon>
        <taxon>Vibrionales</taxon>
        <taxon>Vibrionaceae</taxon>
        <taxon>Vibrio</taxon>
    </lineage>
</organism>
<protein>
    <submittedName>
        <fullName evidence="5">Type IV secretion protein Rhs</fullName>
    </submittedName>
</protein>
<feature type="domain" description="Gp5/Type VI secretion system Vgr protein OB-fold" evidence="3">
    <location>
        <begin position="378"/>
        <end position="446"/>
    </location>
</feature>
<dbReference type="RefSeq" id="WP_029203340.1">
    <property type="nucleotide sequence ID" value="NZ_AJYW02000058.1"/>
</dbReference>
<dbReference type="SUPFAM" id="SSF69349">
    <property type="entry name" value="Phage fibre proteins"/>
    <property type="match status" value="1"/>
</dbReference>
<dbReference type="InterPro" id="IPR006531">
    <property type="entry name" value="Gp5/Vgr_OB"/>
</dbReference>
<evidence type="ECO:0000256" key="2">
    <source>
        <dbReference type="SAM" id="MobiDB-lite"/>
    </source>
</evidence>
<dbReference type="SUPFAM" id="SSF69279">
    <property type="entry name" value="Phage tail proteins"/>
    <property type="match status" value="2"/>
</dbReference>
<feature type="domain" description="Gp5/Type VI secretion system Vgr C-terminal trimerisation" evidence="4">
    <location>
        <begin position="460"/>
        <end position="566"/>
    </location>
</feature>
<dbReference type="InterPro" id="IPR006533">
    <property type="entry name" value="T6SS_Vgr_RhsGE"/>
</dbReference>
<dbReference type="Pfam" id="PF05954">
    <property type="entry name" value="Phage_GPD"/>
    <property type="match status" value="1"/>
</dbReference>
<evidence type="ECO:0000313" key="5">
    <source>
        <dbReference type="EMBL" id="OEE78106.1"/>
    </source>
</evidence>
<dbReference type="InterPro" id="IPR054030">
    <property type="entry name" value="Gp5_Vgr_C"/>
</dbReference>
<proteinExistence type="inferred from homology"/>
<feature type="compositionally biased region" description="Polar residues" evidence="2">
    <location>
        <begin position="451"/>
        <end position="475"/>
    </location>
</feature>
<name>A0A1E5D3K1_9VIBR</name>
<sequence>MTNNELAYNTRPLQVKLSNNQLYVASKLESKDSLSQGAQLTLSITANDEIDSNVLGQNISVSYKQQNDTRTFLGLVTSIELKSYNIEKSLYFYEVEARDPLSLLHFRMNRQVFQNMTTMQILKSLFGNSNFSSFFEFSVTGSGRKHDYCIQLDESDLSFAQRLLAEEGWHYHLDHSGNKPVIIIGDSNHAFASIDGGKLFFRGGSQSNDHQLSNWKIKNSIGTAKLTLADHNQELAEVFDTGERKSSHRDSPQSLSSYYYGQGFDDKGDLRNVVKRQMEALDNSKVQASATSTINDLSCGAKFKLDKHPVSSLNQEYLITDIVHRIMADESGRNVSYENSFQCCDVKTPFRPPYIHYPAAQQLHTATVTGPKNEEIYRDKYGRIKIQFHWDLAGKGDENTSCWIPVSQGVASKGFGVLFLPRVGDEVLIQYIDGNPNRPVVIGSIYNKTNSPAYSSASQSGIKTRTTPKGSSKQGNELRFEDQKDKEHIYLHAEKDLLIDSNNDLTTTVKGKVTSTIEKSSELIAKENISATTDKQLIMHSKEDLSAKSDKNVNLESGANSELKAKSSVIVDGSKISISGKSKIELKVGASKIEISASGIKLDAPTISINGKGKAEMKASMVNIEGKGKTDVKGTLVTVNGSAMTEVKAGAMVKIQGAIAKVN</sequence>
<comment type="similarity">
    <text evidence="1">Belongs to the VgrG protein family.</text>
</comment>
<dbReference type="Pfam" id="PF04717">
    <property type="entry name" value="Phage_base_V"/>
    <property type="match status" value="1"/>
</dbReference>
<dbReference type="NCBIfam" id="TIGR01646">
    <property type="entry name" value="vgr_GE"/>
    <property type="match status" value="1"/>
</dbReference>
<dbReference type="InterPro" id="IPR037026">
    <property type="entry name" value="Vgr_OB-fold_dom_sf"/>
</dbReference>
<dbReference type="EMBL" id="AJYW02000058">
    <property type="protein sequence ID" value="OEE78106.1"/>
    <property type="molecule type" value="Genomic_DNA"/>
</dbReference>
<dbReference type="Pfam" id="PF22178">
    <property type="entry name" value="Gp5_trimer_C"/>
    <property type="match status" value="1"/>
</dbReference>
<evidence type="ECO:0000259" key="3">
    <source>
        <dbReference type="Pfam" id="PF04717"/>
    </source>
</evidence>
<dbReference type="SUPFAM" id="SSF69255">
    <property type="entry name" value="gp5 N-terminal domain-like"/>
    <property type="match status" value="1"/>
</dbReference>